<proteinExistence type="predicted"/>
<evidence type="ECO:0000313" key="2">
    <source>
        <dbReference type="Proteomes" id="UP001597506"/>
    </source>
</evidence>
<evidence type="ECO:0000313" key="1">
    <source>
        <dbReference type="EMBL" id="MFD2680658.1"/>
    </source>
</evidence>
<comment type="caution">
    <text evidence="1">The sequence shown here is derived from an EMBL/GenBank/DDBJ whole genome shotgun (WGS) entry which is preliminary data.</text>
</comment>
<organism evidence="1 2">
    <name type="scientific">Bacillus seohaeanensis</name>
    <dbReference type="NCBI Taxonomy" id="284580"/>
    <lineage>
        <taxon>Bacteria</taxon>
        <taxon>Bacillati</taxon>
        <taxon>Bacillota</taxon>
        <taxon>Bacilli</taxon>
        <taxon>Bacillales</taxon>
        <taxon>Bacillaceae</taxon>
        <taxon>Bacillus</taxon>
    </lineage>
</organism>
<name>A0ABW5RQ45_9BACI</name>
<protein>
    <recommendedName>
        <fullName evidence="3">DUF3139 domain-containing protein</fullName>
    </recommendedName>
</protein>
<evidence type="ECO:0008006" key="3">
    <source>
        <dbReference type="Google" id="ProtNLM"/>
    </source>
</evidence>
<reference evidence="2" key="1">
    <citation type="journal article" date="2019" name="Int. J. Syst. Evol. Microbiol.">
        <title>The Global Catalogue of Microorganisms (GCM) 10K type strain sequencing project: providing services to taxonomists for standard genome sequencing and annotation.</title>
        <authorList>
            <consortium name="The Broad Institute Genomics Platform"/>
            <consortium name="The Broad Institute Genome Sequencing Center for Infectious Disease"/>
            <person name="Wu L."/>
            <person name="Ma J."/>
        </authorList>
    </citation>
    <scope>NUCLEOTIDE SEQUENCE [LARGE SCALE GENOMIC DNA]</scope>
    <source>
        <strain evidence="2">KCTC 3913</strain>
    </source>
</reference>
<dbReference type="RefSeq" id="WP_377934254.1">
    <property type="nucleotide sequence ID" value="NZ_JBHUMF010000016.1"/>
</dbReference>
<accession>A0ABW5RQ45</accession>
<keyword evidence="2" id="KW-1185">Reference proteome</keyword>
<sequence length="85" mass="9986">MKRKWIAAGVIFLLFLGFAWRLESNDQRVNKLVHTHDTNIDIEQVDFGSIEEVSEEYGREIRVHKPFQSREYIRIVPSANTPQTN</sequence>
<dbReference type="EMBL" id="JBHUMF010000016">
    <property type="protein sequence ID" value="MFD2680658.1"/>
    <property type="molecule type" value="Genomic_DNA"/>
</dbReference>
<dbReference type="Proteomes" id="UP001597506">
    <property type="component" value="Unassembled WGS sequence"/>
</dbReference>
<gene>
    <name evidence="1" type="ORF">ACFSUL_07790</name>
</gene>